<dbReference type="GO" id="GO:0050897">
    <property type="term" value="F:cobalt ion binding"/>
    <property type="evidence" value="ECO:0007669"/>
    <property type="project" value="TreeGrafter"/>
</dbReference>
<name>A0A9P9ICP5_9PLEO</name>
<organism evidence="7 8">
    <name type="scientific">Dendryphion nanum</name>
    <dbReference type="NCBI Taxonomy" id="256645"/>
    <lineage>
        <taxon>Eukaryota</taxon>
        <taxon>Fungi</taxon>
        <taxon>Dikarya</taxon>
        <taxon>Ascomycota</taxon>
        <taxon>Pezizomycotina</taxon>
        <taxon>Dothideomycetes</taxon>
        <taxon>Pleosporomycetidae</taxon>
        <taxon>Pleosporales</taxon>
        <taxon>Torulaceae</taxon>
        <taxon>Dendryphion</taxon>
    </lineage>
</organism>
<feature type="compositionally biased region" description="Basic residues" evidence="5">
    <location>
        <begin position="325"/>
        <end position="334"/>
    </location>
</feature>
<dbReference type="GO" id="GO:0015087">
    <property type="term" value="F:cobalt ion transmembrane transporter activity"/>
    <property type="evidence" value="ECO:0007669"/>
    <property type="project" value="TreeGrafter"/>
</dbReference>
<feature type="region of interest" description="Disordered" evidence="5">
    <location>
        <begin position="325"/>
        <end position="358"/>
    </location>
</feature>
<proteinExistence type="predicted"/>
<dbReference type="EMBL" id="JAGMWT010000014">
    <property type="protein sequence ID" value="KAH7116703.1"/>
    <property type="molecule type" value="Genomic_DNA"/>
</dbReference>
<accession>A0A9P9ICP5</accession>
<evidence type="ECO:0000313" key="7">
    <source>
        <dbReference type="EMBL" id="KAH7116703.1"/>
    </source>
</evidence>
<feature type="region of interest" description="Disordered" evidence="5">
    <location>
        <begin position="14"/>
        <end position="66"/>
    </location>
</feature>
<feature type="compositionally biased region" description="Polar residues" evidence="5">
    <location>
        <begin position="35"/>
        <end position="51"/>
    </location>
</feature>
<dbReference type="GO" id="GO:0000287">
    <property type="term" value="F:magnesium ion binding"/>
    <property type="evidence" value="ECO:0007669"/>
    <property type="project" value="TreeGrafter"/>
</dbReference>
<protein>
    <submittedName>
        <fullName evidence="7">Uncharacterized protein</fullName>
    </submittedName>
</protein>
<keyword evidence="3 6" id="KW-1133">Transmembrane helix</keyword>
<dbReference type="Pfam" id="PF01544">
    <property type="entry name" value="CorA"/>
    <property type="match status" value="1"/>
</dbReference>
<evidence type="ECO:0000256" key="4">
    <source>
        <dbReference type="ARBA" id="ARBA00023136"/>
    </source>
</evidence>
<keyword evidence="4 6" id="KW-0472">Membrane</keyword>
<dbReference type="GO" id="GO:0005886">
    <property type="term" value="C:plasma membrane"/>
    <property type="evidence" value="ECO:0007669"/>
    <property type="project" value="UniProtKB-SubCell"/>
</dbReference>
<keyword evidence="8" id="KW-1185">Reference proteome</keyword>
<sequence length="634" mass="71533">MAVPYVTLSHTQSAPATVTVNSQSDRNDKRGRSIADSNQPEVLSRSVTGQRSPKRTANRGRPTLTPEEYARSIYAHSLRSTAISSFPGNNYSDLAKWLSRAYTQPQSKSTVPFHLIALYDLGDLTGDCSWFYNEDDINELETASRPGKDQVQLLFIRGFLSPTWISLIGSKYGIDPEFLLRHLDFFSTSPHRHLYSNPSLISTTNNITQLCVTTIFREERSPGGNNTSDDMISSRKDQAEKLSAYKRLLRVQACSGDSMVRQYYTLDQQYFIMEQWISITIVKSGDGWLGLVWMDQGRNLESSLRGPWTSELSRNATAFPVIQHHPKMTTRKTHNGTIDSAESESEAPQLRPPPSPSLSAFQQSGTLLPLEYDSILSLADLRRRCSFDVAIGLLPIFVHAAFSENHFLNLMDSEISKEVDALATEDNFGSISNLQFLLETLERHQNQLRNSVRAVGNLFDANRGPSVKAPGQKPPMRMTLSSTSSLNSLGDEKEKLSDQDKIYSIVQTNSFSPKGVMDDYNDLLQRTQRLCERCVNGIEITMNKTMVLESRRAIEQNERVKKLSLLATLFIPLTFSTSVFGMNLEILGQGHVAVWWFFVFAGPVILSAYVFWIWDAQRIFNIWTAYRVKVKKSE</sequence>
<dbReference type="GO" id="GO:0015095">
    <property type="term" value="F:magnesium ion transmembrane transporter activity"/>
    <property type="evidence" value="ECO:0007669"/>
    <property type="project" value="TreeGrafter"/>
</dbReference>
<dbReference type="InterPro" id="IPR002523">
    <property type="entry name" value="MgTranspt_CorA/ZnTranspt_ZntB"/>
</dbReference>
<dbReference type="OrthoDB" id="3231000at2759"/>
<keyword evidence="2 6" id="KW-0812">Transmembrane</keyword>
<evidence type="ECO:0000256" key="2">
    <source>
        <dbReference type="ARBA" id="ARBA00022692"/>
    </source>
</evidence>
<evidence type="ECO:0000313" key="8">
    <source>
        <dbReference type="Proteomes" id="UP000700596"/>
    </source>
</evidence>
<feature type="transmembrane region" description="Helical" evidence="6">
    <location>
        <begin position="594"/>
        <end position="614"/>
    </location>
</feature>
<dbReference type="PANTHER" id="PTHR46494:SF1">
    <property type="entry name" value="CORA FAMILY METAL ION TRANSPORTER (EUROFUNG)"/>
    <property type="match status" value="1"/>
</dbReference>
<dbReference type="Gene3D" id="1.20.58.340">
    <property type="entry name" value="Magnesium transport protein CorA, transmembrane region"/>
    <property type="match status" value="1"/>
</dbReference>
<evidence type="ECO:0000256" key="1">
    <source>
        <dbReference type="ARBA" id="ARBA00004651"/>
    </source>
</evidence>
<evidence type="ECO:0000256" key="3">
    <source>
        <dbReference type="ARBA" id="ARBA00022989"/>
    </source>
</evidence>
<comment type="caution">
    <text evidence="7">The sequence shown here is derived from an EMBL/GenBank/DDBJ whole genome shotgun (WGS) entry which is preliminary data.</text>
</comment>
<feature type="compositionally biased region" description="Low complexity" evidence="5">
    <location>
        <begin position="479"/>
        <end position="489"/>
    </location>
</feature>
<feature type="region of interest" description="Disordered" evidence="5">
    <location>
        <begin position="463"/>
        <end position="490"/>
    </location>
</feature>
<dbReference type="InterPro" id="IPR045863">
    <property type="entry name" value="CorA_TM1_TM2"/>
</dbReference>
<comment type="subcellular location">
    <subcellularLocation>
        <location evidence="1">Cell membrane</location>
        <topology evidence="1">Multi-pass membrane protein</topology>
    </subcellularLocation>
</comment>
<dbReference type="Proteomes" id="UP000700596">
    <property type="component" value="Unassembled WGS sequence"/>
</dbReference>
<dbReference type="PANTHER" id="PTHR46494">
    <property type="entry name" value="CORA FAMILY METAL ION TRANSPORTER (EUROFUNG)"/>
    <property type="match status" value="1"/>
</dbReference>
<gene>
    <name evidence="7" type="ORF">B0J11DRAFT_592653</name>
</gene>
<feature type="compositionally biased region" description="Polar residues" evidence="5">
    <location>
        <begin position="14"/>
        <end position="24"/>
    </location>
</feature>
<evidence type="ECO:0000256" key="5">
    <source>
        <dbReference type="SAM" id="MobiDB-lite"/>
    </source>
</evidence>
<evidence type="ECO:0000256" key="6">
    <source>
        <dbReference type="SAM" id="Phobius"/>
    </source>
</evidence>
<dbReference type="AlphaFoldDB" id="A0A9P9ICP5"/>
<reference evidence="7" key="1">
    <citation type="journal article" date="2021" name="Nat. Commun.">
        <title>Genetic determinants of endophytism in the Arabidopsis root mycobiome.</title>
        <authorList>
            <person name="Mesny F."/>
            <person name="Miyauchi S."/>
            <person name="Thiergart T."/>
            <person name="Pickel B."/>
            <person name="Atanasova L."/>
            <person name="Karlsson M."/>
            <person name="Huettel B."/>
            <person name="Barry K.W."/>
            <person name="Haridas S."/>
            <person name="Chen C."/>
            <person name="Bauer D."/>
            <person name="Andreopoulos W."/>
            <person name="Pangilinan J."/>
            <person name="LaButti K."/>
            <person name="Riley R."/>
            <person name="Lipzen A."/>
            <person name="Clum A."/>
            <person name="Drula E."/>
            <person name="Henrissat B."/>
            <person name="Kohler A."/>
            <person name="Grigoriev I.V."/>
            <person name="Martin F.M."/>
            <person name="Hacquard S."/>
        </authorList>
    </citation>
    <scope>NUCLEOTIDE SEQUENCE</scope>
    <source>
        <strain evidence="7">MPI-CAGE-CH-0243</strain>
    </source>
</reference>
<dbReference type="SUPFAM" id="SSF144083">
    <property type="entry name" value="Magnesium transport protein CorA, transmembrane region"/>
    <property type="match status" value="1"/>
</dbReference>